<comment type="subcellular location">
    <subcellularLocation>
        <location evidence="1 7">Cell membrane</location>
        <topology evidence="1 7">Multi-pass membrane protein</topology>
    </subcellularLocation>
</comment>
<comment type="similarity">
    <text evidence="7">Belongs to the binding-protein-dependent transport system permease family.</text>
</comment>
<dbReference type="PANTHER" id="PTHR43386">
    <property type="entry name" value="OLIGOPEPTIDE TRANSPORT SYSTEM PERMEASE PROTEIN APPC"/>
    <property type="match status" value="1"/>
</dbReference>
<dbReference type="SUPFAM" id="SSF161098">
    <property type="entry name" value="MetI-like"/>
    <property type="match status" value="1"/>
</dbReference>
<evidence type="ECO:0000256" key="1">
    <source>
        <dbReference type="ARBA" id="ARBA00004651"/>
    </source>
</evidence>
<feature type="transmembrane region" description="Helical" evidence="7">
    <location>
        <begin position="16"/>
        <end position="35"/>
    </location>
</feature>
<keyword evidence="6 7" id="KW-0472">Membrane</keyword>
<feature type="transmembrane region" description="Helical" evidence="7">
    <location>
        <begin position="124"/>
        <end position="146"/>
    </location>
</feature>
<proteinExistence type="inferred from homology"/>
<dbReference type="EMBL" id="LGYO01000044">
    <property type="protein sequence ID" value="KNZ40800.1"/>
    <property type="molecule type" value="Genomic_DNA"/>
</dbReference>
<dbReference type="AlphaFoldDB" id="A0A0L6TZ10"/>
<dbReference type="InterPro" id="IPR025966">
    <property type="entry name" value="OppC_N"/>
</dbReference>
<dbReference type="GO" id="GO:0005886">
    <property type="term" value="C:plasma membrane"/>
    <property type="evidence" value="ECO:0007669"/>
    <property type="project" value="UniProtKB-SubCell"/>
</dbReference>
<comment type="caution">
    <text evidence="9">The sequence shown here is derived from an EMBL/GenBank/DDBJ whole genome shotgun (WGS) entry which is preliminary data.</text>
</comment>
<dbReference type="GO" id="GO:0055085">
    <property type="term" value="P:transmembrane transport"/>
    <property type="evidence" value="ECO:0007669"/>
    <property type="project" value="InterPro"/>
</dbReference>
<dbReference type="InterPro" id="IPR050366">
    <property type="entry name" value="BP-dependent_transpt_permease"/>
</dbReference>
<keyword evidence="4 7" id="KW-0812">Transmembrane</keyword>
<accession>A0A0L6TZ10</accession>
<sequence length="280" mass="30426">MIKMKAAKIMGKNLKVGAIMISILAVIVFIGPLIAPYDPYQVNMSVKLQGVSASHIMGTDQLGRDLFSRLIYATGTSVKISLIVVIVSMIIGFVFGSIAAFIGGAVDEFLMRIIDVFMAFPTKIFTIAIAGILGASAINITIALIITSWASYARMVRGCVLTAKELPFIDASIALGANRGYTIIRHVLPSVFQPLSTFAFQRIAHTMMAIVGLSFIGLGVQPPTPELGAMINESKNFMTTAPHLFIFPGLLISYVVFSFNILDDSLRDYWDPRIKSELVL</sequence>
<dbReference type="InterPro" id="IPR035906">
    <property type="entry name" value="MetI-like_sf"/>
</dbReference>
<name>A0A0L6TZ10_9FIRM</name>
<feature type="domain" description="ABC transmembrane type-1" evidence="8">
    <location>
        <begin position="74"/>
        <end position="263"/>
    </location>
</feature>
<dbReference type="InterPro" id="IPR000515">
    <property type="entry name" value="MetI-like"/>
</dbReference>
<dbReference type="PROSITE" id="PS50928">
    <property type="entry name" value="ABC_TM1"/>
    <property type="match status" value="1"/>
</dbReference>
<keyword evidence="2 7" id="KW-0813">Transport</keyword>
<dbReference type="PANTHER" id="PTHR43386:SF1">
    <property type="entry name" value="D,D-DIPEPTIDE TRANSPORT SYSTEM PERMEASE PROTEIN DDPC-RELATED"/>
    <property type="match status" value="1"/>
</dbReference>
<evidence type="ECO:0000256" key="2">
    <source>
        <dbReference type="ARBA" id="ARBA00022448"/>
    </source>
</evidence>
<keyword evidence="3" id="KW-1003">Cell membrane</keyword>
<organism evidence="9 10">
    <name type="scientific">Acetobacterium bakii</name>
    <dbReference type="NCBI Taxonomy" id="52689"/>
    <lineage>
        <taxon>Bacteria</taxon>
        <taxon>Bacillati</taxon>
        <taxon>Bacillota</taxon>
        <taxon>Clostridia</taxon>
        <taxon>Eubacteriales</taxon>
        <taxon>Eubacteriaceae</taxon>
        <taxon>Acetobacterium</taxon>
    </lineage>
</organism>
<protein>
    <recommendedName>
        <fullName evidence="8">ABC transmembrane type-1 domain-containing protein</fullName>
    </recommendedName>
</protein>
<dbReference type="STRING" id="52689.AKG39_15690"/>
<feature type="transmembrane region" description="Helical" evidence="7">
    <location>
        <begin position="199"/>
        <end position="220"/>
    </location>
</feature>
<evidence type="ECO:0000256" key="3">
    <source>
        <dbReference type="ARBA" id="ARBA00022475"/>
    </source>
</evidence>
<keyword evidence="5 7" id="KW-1133">Transmembrane helix</keyword>
<evidence type="ECO:0000256" key="7">
    <source>
        <dbReference type="RuleBase" id="RU363032"/>
    </source>
</evidence>
<evidence type="ECO:0000256" key="6">
    <source>
        <dbReference type="ARBA" id="ARBA00023136"/>
    </source>
</evidence>
<evidence type="ECO:0000259" key="8">
    <source>
        <dbReference type="PROSITE" id="PS50928"/>
    </source>
</evidence>
<dbReference type="Proteomes" id="UP000036873">
    <property type="component" value="Unassembled WGS sequence"/>
</dbReference>
<feature type="transmembrane region" description="Helical" evidence="7">
    <location>
        <begin position="80"/>
        <end position="103"/>
    </location>
</feature>
<evidence type="ECO:0000256" key="4">
    <source>
        <dbReference type="ARBA" id="ARBA00022692"/>
    </source>
</evidence>
<evidence type="ECO:0000313" key="9">
    <source>
        <dbReference type="EMBL" id="KNZ40800.1"/>
    </source>
</evidence>
<gene>
    <name evidence="9" type="ORF">AKG39_15690</name>
</gene>
<evidence type="ECO:0000256" key="5">
    <source>
        <dbReference type="ARBA" id="ARBA00022989"/>
    </source>
</evidence>
<dbReference type="Pfam" id="PF12911">
    <property type="entry name" value="OppC_N"/>
    <property type="match status" value="1"/>
</dbReference>
<reference evidence="10" key="1">
    <citation type="submission" date="2015-07" db="EMBL/GenBank/DDBJ databases">
        <title>Draft genome sequence of Acetobacterium bakii DSM 8293, a potential psychrophilic chemical producer through syngas fermentation.</title>
        <authorList>
            <person name="Song Y."/>
            <person name="Hwang S."/>
            <person name="Cho B.-K."/>
        </authorList>
    </citation>
    <scope>NUCLEOTIDE SEQUENCE [LARGE SCALE GENOMIC DNA]</scope>
    <source>
        <strain evidence="10">DSM 8239</strain>
    </source>
</reference>
<dbReference type="Gene3D" id="1.10.3720.10">
    <property type="entry name" value="MetI-like"/>
    <property type="match status" value="1"/>
</dbReference>
<keyword evidence="10" id="KW-1185">Reference proteome</keyword>
<feature type="transmembrane region" description="Helical" evidence="7">
    <location>
        <begin position="241"/>
        <end position="262"/>
    </location>
</feature>
<evidence type="ECO:0000313" key="10">
    <source>
        <dbReference type="Proteomes" id="UP000036873"/>
    </source>
</evidence>
<dbReference type="Pfam" id="PF00528">
    <property type="entry name" value="BPD_transp_1"/>
    <property type="match status" value="1"/>
</dbReference>
<dbReference type="CDD" id="cd06261">
    <property type="entry name" value="TM_PBP2"/>
    <property type="match status" value="1"/>
</dbReference>